<proteinExistence type="predicted"/>
<dbReference type="AlphaFoldDB" id="A0A1I3NPL3"/>
<accession>A0A1I3NPL3</accession>
<name>A0A1I3NPL3_9RHOB</name>
<dbReference type="EMBL" id="FOQH01000014">
    <property type="protein sequence ID" value="SFJ11231.1"/>
    <property type="molecule type" value="Genomic_DNA"/>
</dbReference>
<dbReference type="OrthoDB" id="10013934at2"/>
<gene>
    <name evidence="1" type="ORF">SAMN05216258_11422</name>
</gene>
<organism evidence="1 2">
    <name type="scientific">Albimonas pacifica</name>
    <dbReference type="NCBI Taxonomy" id="1114924"/>
    <lineage>
        <taxon>Bacteria</taxon>
        <taxon>Pseudomonadati</taxon>
        <taxon>Pseudomonadota</taxon>
        <taxon>Alphaproteobacteria</taxon>
        <taxon>Rhodobacterales</taxon>
        <taxon>Paracoccaceae</taxon>
        <taxon>Albimonas</taxon>
    </lineage>
</organism>
<evidence type="ECO:0000313" key="2">
    <source>
        <dbReference type="Proteomes" id="UP000199377"/>
    </source>
</evidence>
<keyword evidence="2" id="KW-1185">Reference proteome</keyword>
<evidence type="ECO:0000313" key="1">
    <source>
        <dbReference type="EMBL" id="SFJ11231.1"/>
    </source>
</evidence>
<reference evidence="1 2" key="1">
    <citation type="submission" date="2016-10" db="EMBL/GenBank/DDBJ databases">
        <authorList>
            <person name="de Groot N.N."/>
        </authorList>
    </citation>
    <scope>NUCLEOTIDE SEQUENCE [LARGE SCALE GENOMIC DNA]</scope>
    <source>
        <strain evidence="1 2">CGMCC 1.11030</strain>
    </source>
</reference>
<dbReference type="RefSeq" id="WP_092865096.1">
    <property type="nucleotide sequence ID" value="NZ_FOQH01000014.1"/>
</dbReference>
<sequence>MRDLIFMDCGPEAAEQAELWAGGALARAGVSEAEAAASAARLAEGVRAAAAAFEAQGGGARPQAMLVLSDEGGRLSFELVADGRLPRNAACACGEGAWTPADRAAAGDGAVRLTMAAVA</sequence>
<dbReference type="Proteomes" id="UP000199377">
    <property type="component" value="Unassembled WGS sequence"/>
</dbReference>
<protein>
    <submittedName>
        <fullName evidence="1">Uncharacterized protein</fullName>
    </submittedName>
</protein>